<organism evidence="1 2">
    <name type="scientific">Aequorivita aurantiaca</name>
    <dbReference type="NCBI Taxonomy" id="3053356"/>
    <lineage>
        <taxon>Bacteria</taxon>
        <taxon>Pseudomonadati</taxon>
        <taxon>Bacteroidota</taxon>
        <taxon>Flavobacteriia</taxon>
        <taxon>Flavobacteriales</taxon>
        <taxon>Flavobacteriaceae</taxon>
        <taxon>Aequorivita</taxon>
    </lineage>
</organism>
<proteinExistence type="predicted"/>
<dbReference type="InterPro" id="IPR021866">
    <property type="entry name" value="SpoIIAA-like"/>
</dbReference>
<accession>A0ABT8DPW5</accession>
<dbReference type="Pfam" id="PF11964">
    <property type="entry name" value="SpoIIAA-like"/>
    <property type="match status" value="1"/>
</dbReference>
<sequence>MLSTFNLADNIIGFIVDGSYDERAVESIQTQVIEKLELFDKLSLYIEDTENADISIKSVMKNVPFKLKTGNRFQKVAVVTDRKWLQVVSNFEKLFFSAEIRIFSGHQRLDAIQWISH</sequence>
<evidence type="ECO:0000313" key="2">
    <source>
        <dbReference type="Proteomes" id="UP001244787"/>
    </source>
</evidence>
<comment type="caution">
    <text evidence="1">The sequence shown here is derived from an EMBL/GenBank/DDBJ whole genome shotgun (WGS) entry which is preliminary data.</text>
</comment>
<dbReference type="Gene3D" id="3.40.50.10600">
    <property type="entry name" value="SpoIIaa-like domains"/>
    <property type="match status" value="1"/>
</dbReference>
<gene>
    <name evidence="1" type="ORF">QRD02_12770</name>
</gene>
<dbReference type="EMBL" id="JAUGQQ010000011">
    <property type="protein sequence ID" value="MDN3725255.1"/>
    <property type="molecule type" value="Genomic_DNA"/>
</dbReference>
<name>A0ABT8DPW5_9FLAO</name>
<dbReference type="Proteomes" id="UP001244787">
    <property type="component" value="Unassembled WGS sequence"/>
</dbReference>
<evidence type="ECO:0000313" key="1">
    <source>
        <dbReference type="EMBL" id="MDN3725255.1"/>
    </source>
</evidence>
<dbReference type="InterPro" id="IPR036513">
    <property type="entry name" value="STAS_dom_sf"/>
</dbReference>
<dbReference type="InterPro" id="IPR038396">
    <property type="entry name" value="SpoIIAA-like_sf"/>
</dbReference>
<protein>
    <submittedName>
        <fullName evidence="1">STAS/SEC14 domain-containing protein</fullName>
    </submittedName>
</protein>
<dbReference type="RefSeq" id="WP_290255344.1">
    <property type="nucleotide sequence ID" value="NZ_JAUGQQ010000011.1"/>
</dbReference>
<dbReference type="SUPFAM" id="SSF52091">
    <property type="entry name" value="SpoIIaa-like"/>
    <property type="match status" value="1"/>
</dbReference>
<keyword evidence="2" id="KW-1185">Reference proteome</keyword>
<reference evidence="1 2" key="1">
    <citation type="submission" date="2023-06" db="EMBL/GenBank/DDBJ databases">
        <authorList>
            <person name="Ye Y.-Q."/>
            <person name="Du Z.-J."/>
        </authorList>
    </citation>
    <scope>NUCLEOTIDE SEQUENCE [LARGE SCALE GENOMIC DNA]</scope>
    <source>
        <strain evidence="1 2">SDUM287046</strain>
    </source>
</reference>